<accession>A0ABS8CLL1</accession>
<dbReference type="GO" id="GO:0032259">
    <property type="term" value="P:methylation"/>
    <property type="evidence" value="ECO:0007669"/>
    <property type="project" value="UniProtKB-KW"/>
</dbReference>
<feature type="domain" description="Release factor glutamine methyltransferase N-terminal" evidence="7">
    <location>
        <begin position="6"/>
        <end position="75"/>
    </location>
</feature>
<proteinExistence type="inferred from homology"/>
<comment type="catalytic activity">
    <reaction evidence="4 5">
        <text>L-glutaminyl-[peptide chain release factor] + S-adenosyl-L-methionine = N(5)-methyl-L-glutaminyl-[peptide chain release factor] + S-adenosyl-L-homocysteine + H(+)</text>
        <dbReference type="Rhea" id="RHEA:42896"/>
        <dbReference type="Rhea" id="RHEA-COMP:10271"/>
        <dbReference type="Rhea" id="RHEA-COMP:10272"/>
        <dbReference type="ChEBI" id="CHEBI:15378"/>
        <dbReference type="ChEBI" id="CHEBI:30011"/>
        <dbReference type="ChEBI" id="CHEBI:57856"/>
        <dbReference type="ChEBI" id="CHEBI:59789"/>
        <dbReference type="ChEBI" id="CHEBI:61891"/>
        <dbReference type="EC" id="2.1.1.297"/>
    </reaction>
</comment>
<dbReference type="Proteomes" id="UP001198571">
    <property type="component" value="Unassembled WGS sequence"/>
</dbReference>
<dbReference type="NCBIfam" id="TIGR03534">
    <property type="entry name" value="RF_mod_PrmC"/>
    <property type="match status" value="1"/>
</dbReference>
<dbReference type="InterPro" id="IPR019874">
    <property type="entry name" value="RF_methyltr_PrmC"/>
</dbReference>
<dbReference type="InterPro" id="IPR004556">
    <property type="entry name" value="HemK-like"/>
</dbReference>
<dbReference type="InterPro" id="IPR002052">
    <property type="entry name" value="DNA_methylase_N6_adenine_CS"/>
</dbReference>
<evidence type="ECO:0000313" key="8">
    <source>
        <dbReference type="EMBL" id="MCB5410085.1"/>
    </source>
</evidence>
<evidence type="ECO:0000313" key="9">
    <source>
        <dbReference type="Proteomes" id="UP001198571"/>
    </source>
</evidence>
<dbReference type="Gene3D" id="3.40.50.150">
    <property type="entry name" value="Vaccinia Virus protein VP39"/>
    <property type="match status" value="1"/>
</dbReference>
<dbReference type="PROSITE" id="PS00092">
    <property type="entry name" value="N6_MTASE"/>
    <property type="match status" value="1"/>
</dbReference>
<feature type="binding site" evidence="5">
    <location>
        <position position="168"/>
    </location>
    <ligand>
        <name>S-adenosyl-L-methionine</name>
        <dbReference type="ChEBI" id="CHEBI:59789"/>
    </ligand>
</feature>
<dbReference type="Pfam" id="PF17827">
    <property type="entry name" value="PrmC_N"/>
    <property type="match status" value="1"/>
</dbReference>
<keyword evidence="3 5" id="KW-0949">S-adenosyl-L-methionine</keyword>
<protein>
    <recommendedName>
        <fullName evidence="5">Release factor glutamine methyltransferase</fullName>
        <shortName evidence="5">RF MTase</shortName>
        <ecNumber evidence="5">2.1.1.297</ecNumber>
    </recommendedName>
    <alternativeName>
        <fullName evidence="5">N5-glutamine methyltransferase PrmC</fullName>
    </alternativeName>
    <alternativeName>
        <fullName evidence="5">Protein-(glutamine-N5) MTase PrmC</fullName>
    </alternativeName>
    <alternativeName>
        <fullName evidence="5">Protein-glutamine N-methyltransferase PrmC</fullName>
    </alternativeName>
</protein>
<dbReference type="PANTHER" id="PTHR18895">
    <property type="entry name" value="HEMK METHYLTRANSFERASE"/>
    <property type="match status" value="1"/>
</dbReference>
<feature type="binding site" evidence="5">
    <location>
        <begin position="116"/>
        <end position="120"/>
    </location>
    <ligand>
        <name>S-adenosyl-L-methionine</name>
        <dbReference type="ChEBI" id="CHEBI:59789"/>
    </ligand>
</feature>
<dbReference type="InterPro" id="IPR007848">
    <property type="entry name" value="Small_mtfrase_dom"/>
</dbReference>
<keyword evidence="2 5" id="KW-0808">Transferase</keyword>
<feature type="binding site" evidence="5">
    <location>
        <position position="139"/>
    </location>
    <ligand>
        <name>S-adenosyl-L-methionine</name>
        <dbReference type="ChEBI" id="CHEBI:59789"/>
    </ligand>
</feature>
<gene>
    <name evidence="5 8" type="primary">prmC</name>
    <name evidence="8" type="ORF">H0485_08735</name>
</gene>
<dbReference type="SUPFAM" id="SSF53335">
    <property type="entry name" value="S-adenosyl-L-methionine-dependent methyltransferases"/>
    <property type="match status" value="1"/>
</dbReference>
<feature type="binding site" evidence="5">
    <location>
        <position position="182"/>
    </location>
    <ligand>
        <name>S-adenosyl-L-methionine</name>
        <dbReference type="ChEBI" id="CHEBI:59789"/>
    </ligand>
</feature>
<dbReference type="CDD" id="cd02440">
    <property type="entry name" value="AdoMet_MTases"/>
    <property type="match status" value="1"/>
</dbReference>
<dbReference type="PANTHER" id="PTHR18895:SF74">
    <property type="entry name" value="MTRF1L RELEASE FACTOR GLUTAMINE METHYLTRANSFERASE"/>
    <property type="match status" value="1"/>
</dbReference>
<dbReference type="InterPro" id="IPR050320">
    <property type="entry name" value="N5-glutamine_MTase"/>
</dbReference>
<feature type="binding site" evidence="5">
    <location>
        <begin position="182"/>
        <end position="185"/>
    </location>
    <ligand>
        <name>substrate</name>
    </ligand>
</feature>
<dbReference type="EMBL" id="JACDXX010000006">
    <property type="protein sequence ID" value="MCB5410085.1"/>
    <property type="molecule type" value="Genomic_DNA"/>
</dbReference>
<dbReference type="InterPro" id="IPR029063">
    <property type="entry name" value="SAM-dependent_MTases_sf"/>
</dbReference>
<feature type="domain" description="Methyltransferase small" evidence="6">
    <location>
        <begin position="99"/>
        <end position="186"/>
    </location>
</feature>
<dbReference type="NCBIfam" id="TIGR00536">
    <property type="entry name" value="hemK_fam"/>
    <property type="match status" value="1"/>
</dbReference>
<keyword evidence="1 5" id="KW-0489">Methyltransferase</keyword>
<dbReference type="EC" id="2.1.1.297" evidence="5"/>
<evidence type="ECO:0000256" key="4">
    <source>
        <dbReference type="ARBA" id="ARBA00048391"/>
    </source>
</evidence>
<sequence>MIAKLALVAAVARLRDAGIEAPAGDARALLAHAMQIAPERLSLQIGEVLSPAQQARFEAAISARQTRQPVSQIIGHRLFFGRRFTVTPDTLDPRPETEALILAALGAPFSRVLDLGTGTGAILLSLLAERPGATGLASDLSPAALAVARQNALALGLDERAEFRLSDWYQAISGQFDLIVSNPPYIALDEMEGLEPEVRGHEPHLALTDFADGLSAYRLIAAGAPAHLHPGGRLIVEIGPSQGRAVAGFFRAAGFEAVRVLPDLDGRDRLVTGDWPGCDISRPLA</sequence>
<dbReference type="HAMAP" id="MF_02126">
    <property type="entry name" value="RF_methyltr_PrmC"/>
    <property type="match status" value="1"/>
</dbReference>
<evidence type="ECO:0000256" key="2">
    <source>
        <dbReference type="ARBA" id="ARBA00022679"/>
    </source>
</evidence>
<evidence type="ECO:0000256" key="3">
    <source>
        <dbReference type="ARBA" id="ARBA00022691"/>
    </source>
</evidence>
<evidence type="ECO:0000256" key="1">
    <source>
        <dbReference type="ARBA" id="ARBA00022603"/>
    </source>
</evidence>
<organism evidence="8 9">
    <name type="scientific">Pseudogemmobacter faecipullorum</name>
    <dbReference type="NCBI Taxonomy" id="2755041"/>
    <lineage>
        <taxon>Bacteria</taxon>
        <taxon>Pseudomonadati</taxon>
        <taxon>Pseudomonadota</taxon>
        <taxon>Alphaproteobacteria</taxon>
        <taxon>Rhodobacterales</taxon>
        <taxon>Paracoccaceae</taxon>
        <taxon>Pseudogemmobacter</taxon>
    </lineage>
</organism>
<name>A0ABS8CLL1_9RHOB</name>
<dbReference type="Gene3D" id="1.10.8.10">
    <property type="entry name" value="DNA helicase RuvA subunit, C-terminal domain"/>
    <property type="match status" value="1"/>
</dbReference>
<evidence type="ECO:0000256" key="5">
    <source>
        <dbReference type="HAMAP-Rule" id="MF_02126"/>
    </source>
</evidence>
<comment type="caution">
    <text evidence="8">The sequence shown here is derived from an EMBL/GenBank/DDBJ whole genome shotgun (WGS) entry which is preliminary data.</text>
</comment>
<dbReference type="RefSeq" id="WP_226934986.1">
    <property type="nucleotide sequence ID" value="NZ_JACDXX010000006.1"/>
</dbReference>
<comment type="similarity">
    <text evidence="5">Belongs to the protein N5-glutamine methyltransferase family. PrmC subfamily.</text>
</comment>
<dbReference type="Pfam" id="PF05175">
    <property type="entry name" value="MTS"/>
    <property type="match status" value="1"/>
</dbReference>
<evidence type="ECO:0000259" key="6">
    <source>
        <dbReference type="Pfam" id="PF05175"/>
    </source>
</evidence>
<dbReference type="InterPro" id="IPR040758">
    <property type="entry name" value="PrmC_N"/>
</dbReference>
<evidence type="ECO:0000259" key="7">
    <source>
        <dbReference type="Pfam" id="PF17827"/>
    </source>
</evidence>
<keyword evidence="9" id="KW-1185">Reference proteome</keyword>
<dbReference type="GO" id="GO:0102559">
    <property type="term" value="F:peptide chain release factor N(5)-glutamine methyltransferase activity"/>
    <property type="evidence" value="ECO:0007669"/>
    <property type="project" value="UniProtKB-EC"/>
</dbReference>
<comment type="function">
    <text evidence="5">Methylates the class 1 translation termination release factors RF1/PrfA and RF2/PrfB on the glutamine residue of the universally conserved GGQ motif.</text>
</comment>
<reference evidence="8 9" key="1">
    <citation type="submission" date="2020-07" db="EMBL/GenBank/DDBJ databases">
        <title>Pseudogemmobacter sp. nov., isolated from poultry manure in Taiwan.</title>
        <authorList>
            <person name="Lin S.-Y."/>
            <person name="Tang Y.-S."/>
            <person name="Young C.-C."/>
        </authorList>
    </citation>
    <scope>NUCLEOTIDE SEQUENCE [LARGE SCALE GENOMIC DNA]</scope>
    <source>
        <strain evidence="8 9">CC-YST710</strain>
    </source>
</reference>